<dbReference type="Proteomes" id="UP000702209">
    <property type="component" value="Unassembled WGS sequence"/>
</dbReference>
<gene>
    <name evidence="2" type="ORF">IU459_22280</name>
</gene>
<evidence type="ECO:0000313" key="2">
    <source>
        <dbReference type="EMBL" id="MBF6300251.1"/>
    </source>
</evidence>
<feature type="region of interest" description="Disordered" evidence="1">
    <location>
        <begin position="90"/>
        <end position="184"/>
    </location>
</feature>
<name>A0ABS0CV95_9NOCA</name>
<dbReference type="EMBL" id="JADLQX010000017">
    <property type="protein sequence ID" value="MBF6300251.1"/>
    <property type="molecule type" value="Genomic_DNA"/>
</dbReference>
<feature type="region of interest" description="Disordered" evidence="1">
    <location>
        <begin position="634"/>
        <end position="661"/>
    </location>
</feature>
<organism evidence="2 3">
    <name type="scientific">Nocardia amamiensis</name>
    <dbReference type="NCBI Taxonomy" id="404578"/>
    <lineage>
        <taxon>Bacteria</taxon>
        <taxon>Bacillati</taxon>
        <taxon>Actinomycetota</taxon>
        <taxon>Actinomycetes</taxon>
        <taxon>Mycobacteriales</taxon>
        <taxon>Nocardiaceae</taxon>
        <taxon>Nocardia</taxon>
    </lineage>
</organism>
<sequence length="661" mass="68460">MPDYLDVKPDQLRRMAEQHGLVAANIRKFGEIPHDWLADFPSKYGTIADPVRGALEDYYQRRHDNAERLAANHERTRDELLAAARALEDGDQAGKQQIGQAGGFDHKAPPDGPDAPTDPVRKVDAGPDTPMMNDALPEQPSLNTPETPGMVHETGRSDQVPLSPAASAPQTYDTASVGPTVPTPTTPFSVGLPERGTADLLGTPAVDANSAAGVAVDGNSAAGMTGGMATPLAAGPFPAAGAASGAPVAPRMPSSLASGPFAAVAHAAKDRRALPSFVVGEQVHDDLVLARTLLAATLAAVGDSALGPEWAVAVGRTRIGPVVMLTSSEGRGWLPPGLFLPSEVALPWRWDSVLGAEARKAIAALEGTADPARVLAEFGLMVRRRKGVRLSALASSAAILDDVHAALGDDVAIEGLVSASESAVDLTSPGVGLVDRLALAGSGELLRQAATVPELEIRETCLELAQAADARVRTAVTGIDADVDAHRARRQRILDAMQAGRPVPASWWDEIRAADDMSAATLRSRRVDVSHVPVGVRLDVSAMEVLRGMVFERRADELLLLLAAGEPDRQTLRDALYAYGQIIEHPLVAATASVAGAQMPKTTGTGSAVPGVQVGRGVGLGAPGVSSISVSSIGSGGASPSIAEFRTVPAGSKGSGEQRRA</sequence>
<keyword evidence="3" id="KW-1185">Reference proteome</keyword>
<dbReference type="InterPro" id="IPR022536">
    <property type="entry name" value="EspC"/>
</dbReference>
<comment type="caution">
    <text evidence="2">The sequence shown here is derived from an EMBL/GenBank/DDBJ whole genome shotgun (WGS) entry which is preliminary data.</text>
</comment>
<dbReference type="Pfam" id="PF10824">
    <property type="entry name" value="T7SS_ESX_EspC"/>
    <property type="match status" value="1"/>
</dbReference>
<protein>
    <submittedName>
        <fullName evidence="2">Uncharacterized protein</fullName>
    </submittedName>
</protein>
<evidence type="ECO:0000256" key="1">
    <source>
        <dbReference type="SAM" id="MobiDB-lite"/>
    </source>
</evidence>
<accession>A0ABS0CV95</accession>
<proteinExistence type="predicted"/>
<reference evidence="2 3" key="1">
    <citation type="submission" date="2020-10" db="EMBL/GenBank/DDBJ databases">
        <title>Identification of Nocardia species via Next-generation sequencing and recognition of intraspecies genetic diversity.</title>
        <authorList>
            <person name="Li P."/>
            <person name="Li P."/>
            <person name="Lu B."/>
        </authorList>
    </citation>
    <scope>NUCLEOTIDE SEQUENCE [LARGE SCALE GENOMIC DNA]</scope>
    <source>
        <strain evidence="2 3">BJ06-0157</strain>
    </source>
</reference>
<feature type="compositionally biased region" description="Low complexity" evidence="1">
    <location>
        <begin position="634"/>
        <end position="643"/>
    </location>
</feature>
<dbReference type="RefSeq" id="WP_195131500.1">
    <property type="nucleotide sequence ID" value="NZ_JADLQX010000017.1"/>
</dbReference>
<evidence type="ECO:0000313" key="3">
    <source>
        <dbReference type="Proteomes" id="UP000702209"/>
    </source>
</evidence>